<feature type="transmembrane region" description="Helical" evidence="1">
    <location>
        <begin position="74"/>
        <end position="94"/>
    </location>
</feature>
<protein>
    <submittedName>
        <fullName evidence="2">Uncharacterized protein</fullName>
    </submittedName>
</protein>
<dbReference type="EMBL" id="CATNWA010018330">
    <property type="protein sequence ID" value="CAI9606729.1"/>
    <property type="molecule type" value="Genomic_DNA"/>
</dbReference>
<comment type="caution">
    <text evidence="2">The sequence shown here is derived from an EMBL/GenBank/DDBJ whole genome shotgun (WGS) entry which is preliminary data.</text>
</comment>
<keyword evidence="1" id="KW-1133">Transmembrane helix</keyword>
<keyword evidence="1" id="KW-0472">Membrane</keyword>
<proteinExistence type="predicted"/>
<evidence type="ECO:0000313" key="2">
    <source>
        <dbReference type="EMBL" id="CAI9606729.1"/>
    </source>
</evidence>
<name>A0ABN9GC59_9NEOB</name>
<feature type="non-terminal residue" evidence="2">
    <location>
        <position position="111"/>
    </location>
</feature>
<dbReference type="Proteomes" id="UP001162483">
    <property type="component" value="Unassembled WGS sequence"/>
</dbReference>
<gene>
    <name evidence="2" type="ORF">SPARVUS_LOCUS13831154</name>
</gene>
<keyword evidence="3" id="KW-1185">Reference proteome</keyword>
<accession>A0ABN9GC59</accession>
<sequence length="111" mass="12341">ILHFRGRRTVSKQNSFLPCQLVHTALHGCAQHSHAQQGAYSEAHRYNPIVKHTQHTINLLITQMLTPSCPVPLVHCRCFLLALITVLVSLGMSVTPSQFPPVSECPLQSHN</sequence>
<evidence type="ECO:0000256" key="1">
    <source>
        <dbReference type="SAM" id="Phobius"/>
    </source>
</evidence>
<feature type="non-terminal residue" evidence="2">
    <location>
        <position position="1"/>
    </location>
</feature>
<reference evidence="2" key="1">
    <citation type="submission" date="2023-05" db="EMBL/GenBank/DDBJ databases">
        <authorList>
            <person name="Stuckert A."/>
        </authorList>
    </citation>
    <scope>NUCLEOTIDE SEQUENCE</scope>
</reference>
<keyword evidence="1" id="KW-0812">Transmembrane</keyword>
<evidence type="ECO:0000313" key="3">
    <source>
        <dbReference type="Proteomes" id="UP001162483"/>
    </source>
</evidence>
<organism evidence="2 3">
    <name type="scientific">Staurois parvus</name>
    <dbReference type="NCBI Taxonomy" id="386267"/>
    <lineage>
        <taxon>Eukaryota</taxon>
        <taxon>Metazoa</taxon>
        <taxon>Chordata</taxon>
        <taxon>Craniata</taxon>
        <taxon>Vertebrata</taxon>
        <taxon>Euteleostomi</taxon>
        <taxon>Amphibia</taxon>
        <taxon>Batrachia</taxon>
        <taxon>Anura</taxon>
        <taxon>Neobatrachia</taxon>
        <taxon>Ranoidea</taxon>
        <taxon>Ranidae</taxon>
        <taxon>Staurois</taxon>
    </lineage>
</organism>